<dbReference type="Pfam" id="PF13302">
    <property type="entry name" value="Acetyltransf_3"/>
    <property type="match status" value="1"/>
</dbReference>
<keyword evidence="4" id="KW-1185">Reference proteome</keyword>
<dbReference type="Proteomes" id="UP001589707">
    <property type="component" value="Unassembled WGS sequence"/>
</dbReference>
<dbReference type="GO" id="GO:0016746">
    <property type="term" value="F:acyltransferase activity"/>
    <property type="evidence" value="ECO:0007669"/>
    <property type="project" value="UniProtKB-KW"/>
</dbReference>
<accession>A0ABV5X1Q9</accession>
<dbReference type="InterPro" id="IPR000182">
    <property type="entry name" value="GNAT_dom"/>
</dbReference>
<feature type="domain" description="N-acetyltransferase" evidence="2">
    <location>
        <begin position="76"/>
        <end position="213"/>
    </location>
</feature>
<protein>
    <submittedName>
        <fullName evidence="3">GNAT family N-acetyltransferase</fullName>
        <ecNumber evidence="3">2.3.-.-</ecNumber>
    </submittedName>
</protein>
<evidence type="ECO:0000259" key="2">
    <source>
        <dbReference type="PROSITE" id="PS51186"/>
    </source>
</evidence>
<dbReference type="RefSeq" id="WP_376839401.1">
    <property type="nucleotide sequence ID" value="NZ_JBHMAU010000039.1"/>
</dbReference>
<proteinExistence type="predicted"/>
<dbReference type="InterPro" id="IPR051531">
    <property type="entry name" value="N-acetyltransferase"/>
</dbReference>
<name>A0ABV5X1Q9_9MICO</name>
<feature type="compositionally biased region" description="Polar residues" evidence="1">
    <location>
        <begin position="1"/>
        <end position="13"/>
    </location>
</feature>
<comment type="caution">
    <text evidence="3">The sequence shown here is derived from an EMBL/GenBank/DDBJ whole genome shotgun (WGS) entry which is preliminary data.</text>
</comment>
<keyword evidence="3" id="KW-0012">Acyltransferase</keyword>
<dbReference type="EMBL" id="JBHMAU010000039">
    <property type="protein sequence ID" value="MFB9775879.1"/>
    <property type="molecule type" value="Genomic_DNA"/>
</dbReference>
<dbReference type="SUPFAM" id="SSF55729">
    <property type="entry name" value="Acyl-CoA N-acyltransferases (Nat)"/>
    <property type="match status" value="1"/>
</dbReference>
<dbReference type="PANTHER" id="PTHR43792:SF1">
    <property type="entry name" value="N-ACETYLTRANSFERASE DOMAIN-CONTAINING PROTEIN"/>
    <property type="match status" value="1"/>
</dbReference>
<dbReference type="InterPro" id="IPR016181">
    <property type="entry name" value="Acyl_CoA_acyltransferase"/>
</dbReference>
<dbReference type="PROSITE" id="PS51186">
    <property type="entry name" value="GNAT"/>
    <property type="match status" value="1"/>
</dbReference>
<feature type="region of interest" description="Disordered" evidence="1">
    <location>
        <begin position="1"/>
        <end position="21"/>
    </location>
</feature>
<dbReference type="PANTHER" id="PTHR43792">
    <property type="entry name" value="GNAT FAMILY, PUTATIVE (AFU_ORTHOLOGUE AFUA_3G00765)-RELATED-RELATED"/>
    <property type="match status" value="1"/>
</dbReference>
<evidence type="ECO:0000256" key="1">
    <source>
        <dbReference type="SAM" id="MobiDB-lite"/>
    </source>
</evidence>
<organism evidence="3 4">
    <name type="scientific">Brevibacterium otitidis</name>
    <dbReference type="NCBI Taxonomy" id="53364"/>
    <lineage>
        <taxon>Bacteria</taxon>
        <taxon>Bacillati</taxon>
        <taxon>Actinomycetota</taxon>
        <taxon>Actinomycetes</taxon>
        <taxon>Micrococcales</taxon>
        <taxon>Brevibacteriaceae</taxon>
        <taxon>Brevibacterium</taxon>
    </lineage>
</organism>
<evidence type="ECO:0000313" key="3">
    <source>
        <dbReference type="EMBL" id="MFB9775879.1"/>
    </source>
</evidence>
<dbReference type="EC" id="2.3.-.-" evidence="3"/>
<sequence length="221" mass="24129">MSAETADTGTEEPSPTPDPATFAELTEATGAEFPLHTPRLSLSLLVPSDAEGLWSYWQLPETSGWTSSRPANADELMTERLAVGNTLVVRRRDDESSDPETAPILGEVLVKMQDAWSHPEVAHLARGTQAEIGCAFHPGATGHGFAGEAVAAVLDLIVDLGIRRIEACCMADNTASWRLLDRLGLRREGTYIAESLHRDRGWVDAYSYAILASEWVQQRRS</sequence>
<keyword evidence="3" id="KW-0808">Transferase</keyword>
<reference evidence="3 4" key="1">
    <citation type="submission" date="2024-09" db="EMBL/GenBank/DDBJ databases">
        <authorList>
            <person name="Sun Q."/>
            <person name="Mori K."/>
        </authorList>
    </citation>
    <scope>NUCLEOTIDE SEQUENCE [LARGE SCALE GENOMIC DNA]</scope>
    <source>
        <strain evidence="3 4">JCM 11683</strain>
    </source>
</reference>
<gene>
    <name evidence="3" type="ORF">ACFFN1_05555</name>
</gene>
<dbReference type="Gene3D" id="3.40.630.30">
    <property type="match status" value="1"/>
</dbReference>
<evidence type="ECO:0000313" key="4">
    <source>
        <dbReference type="Proteomes" id="UP001589707"/>
    </source>
</evidence>